<dbReference type="InterPro" id="IPR051081">
    <property type="entry name" value="HTH_MetalResp_TranReg"/>
</dbReference>
<dbReference type="Proteomes" id="UP000831495">
    <property type="component" value="Chromosome"/>
</dbReference>
<dbReference type="RefSeq" id="WP_249515157.1">
    <property type="nucleotide sequence ID" value="NZ_CP093366.1"/>
</dbReference>
<feature type="domain" description="HTH arsR-type" evidence="4">
    <location>
        <begin position="6"/>
        <end position="98"/>
    </location>
</feature>
<evidence type="ECO:0000256" key="1">
    <source>
        <dbReference type="ARBA" id="ARBA00023015"/>
    </source>
</evidence>
<dbReference type="InterPro" id="IPR001845">
    <property type="entry name" value="HTH_ArsR_DNA-bd_dom"/>
</dbReference>
<evidence type="ECO:0000256" key="2">
    <source>
        <dbReference type="ARBA" id="ARBA00023125"/>
    </source>
</evidence>
<dbReference type="PROSITE" id="PS50987">
    <property type="entry name" value="HTH_ARSR_2"/>
    <property type="match status" value="1"/>
</dbReference>
<dbReference type="CDD" id="cd00090">
    <property type="entry name" value="HTH_ARSR"/>
    <property type="match status" value="1"/>
</dbReference>
<evidence type="ECO:0000313" key="5">
    <source>
        <dbReference type="EMBL" id="UQS82893.1"/>
    </source>
</evidence>
<dbReference type="Gene3D" id="1.10.10.10">
    <property type="entry name" value="Winged helix-like DNA-binding domain superfamily/Winged helix DNA-binding domain"/>
    <property type="match status" value="1"/>
</dbReference>
<keyword evidence="3" id="KW-0804">Transcription</keyword>
<reference evidence="5" key="1">
    <citation type="journal article" date="2022" name="Int. J. Syst. Evol. Microbiol.">
        <title>Apilactobacillus apisilvae sp. nov., Nicolia spurrieriana gen. nov. sp. nov., Bombilactobacillus folatiphilus sp. nov. and Bombilactobacillus thymidiniphilus sp. nov., four new lactic acid bacterial isolates from stingless bees Tetragonula carbonaria and Austroplebeia australis.</title>
        <authorList>
            <person name="Oliphant S.A."/>
            <person name="Watson-Haigh N.S."/>
            <person name="Sumby K.M."/>
            <person name="Gardner J."/>
            <person name="Groom S."/>
            <person name="Jiranek V."/>
        </authorList>
    </citation>
    <scope>NUCLEOTIDE SEQUENCE</scope>
    <source>
        <strain evidence="5">SG4_D2</strain>
    </source>
</reference>
<keyword evidence="2" id="KW-0238">DNA-binding</keyword>
<dbReference type="NCBIfam" id="NF033788">
    <property type="entry name" value="HTH_metalloreg"/>
    <property type="match status" value="1"/>
</dbReference>
<dbReference type="SUPFAM" id="SSF46785">
    <property type="entry name" value="Winged helix' DNA-binding domain"/>
    <property type="match status" value="1"/>
</dbReference>
<dbReference type="Pfam" id="PF12840">
    <property type="entry name" value="HTH_20"/>
    <property type="match status" value="1"/>
</dbReference>
<evidence type="ECO:0000256" key="3">
    <source>
        <dbReference type="ARBA" id="ARBA00023163"/>
    </source>
</evidence>
<proteinExistence type="predicted"/>
<keyword evidence="6" id="KW-1185">Reference proteome</keyword>
<dbReference type="InterPro" id="IPR036388">
    <property type="entry name" value="WH-like_DNA-bd_sf"/>
</dbReference>
<dbReference type="InterPro" id="IPR011991">
    <property type="entry name" value="ArsR-like_HTH"/>
</dbReference>
<dbReference type="SMART" id="SM00418">
    <property type="entry name" value="HTH_ARSR"/>
    <property type="match status" value="1"/>
</dbReference>
<evidence type="ECO:0000259" key="4">
    <source>
        <dbReference type="PROSITE" id="PS50987"/>
    </source>
</evidence>
<gene>
    <name evidence="5" type="ORF">MOO45_04240</name>
</gene>
<dbReference type="InterPro" id="IPR036390">
    <property type="entry name" value="WH_DNA-bd_sf"/>
</dbReference>
<evidence type="ECO:0000313" key="6">
    <source>
        <dbReference type="Proteomes" id="UP000831495"/>
    </source>
</evidence>
<name>A0ABY4PAV8_9LACO</name>
<accession>A0ABY4PAV8</accession>
<dbReference type="PRINTS" id="PR00778">
    <property type="entry name" value="HTHARSR"/>
</dbReference>
<dbReference type="EMBL" id="CP093366">
    <property type="protein sequence ID" value="UQS82893.1"/>
    <property type="molecule type" value="Genomic_DNA"/>
</dbReference>
<dbReference type="PANTHER" id="PTHR33154:SF25">
    <property type="entry name" value="LMO0101 PROTEIN"/>
    <property type="match status" value="1"/>
</dbReference>
<dbReference type="PANTHER" id="PTHR33154">
    <property type="entry name" value="TRANSCRIPTIONAL REGULATOR, ARSR FAMILY"/>
    <property type="match status" value="1"/>
</dbReference>
<protein>
    <submittedName>
        <fullName evidence="5">Metalloregulator ArsR/SmtB family transcription factor</fullName>
    </submittedName>
</protein>
<organism evidence="5 6">
    <name type="scientific">Bombilactobacillus folatiphilus</name>
    <dbReference type="NCBI Taxonomy" id="2923362"/>
    <lineage>
        <taxon>Bacteria</taxon>
        <taxon>Bacillati</taxon>
        <taxon>Bacillota</taxon>
        <taxon>Bacilli</taxon>
        <taxon>Lactobacillales</taxon>
        <taxon>Lactobacillaceae</taxon>
        <taxon>Bombilactobacillus</taxon>
    </lineage>
</organism>
<sequence length="98" mass="11702">MIQQSINEQKNNTRVKIFKALADPIRLQIIWYLNYVNREITCGEIDKVLNISKSAGSYHFKILREAELTITRKSSREKYVTLNYTTFDKYVIDFWNYS</sequence>
<keyword evidence="1" id="KW-0805">Transcription regulation</keyword>